<dbReference type="InterPro" id="IPR004815">
    <property type="entry name" value="Lon_bac/euk-typ"/>
</dbReference>
<dbReference type="InterPro" id="IPR054594">
    <property type="entry name" value="Lon_lid"/>
</dbReference>
<keyword evidence="3" id="KW-0547">Nucleotide-binding</keyword>
<dbReference type="InterPro" id="IPR027065">
    <property type="entry name" value="Lon_Prtase"/>
</dbReference>
<sequence>MVRAPLAALLLSLAAPALAGRLISRIRPPRAPLAPPAALPYASALLALASSPHSLSSLRRLVGALEAAEALPGGGALAVRIDELDPPTLRCLEAAGFDRFHAGERGGVFLLRREGAPPVEPLLQLARRELAAETSRRAALERPPPEADDSPPPPREEEQLLSEISKMVAALVQELERVAGAQNRSAPLPAGEEGTPPTSGVPIHFRVYRSPMGGVGGGGMPLLPGGLGGGLGGEADEEGEVHLLERRLRSASLPREVDEVAQRELKRLRRMSPMNSEYSTIVDYLEWIADLPWNHSSDEILSIQEAREKLEADHFGLDKVKTRILEYLAVCKLKGDMRGSILCLLGPPGIGKTSLGRSVADALHRDFYRVSLGGVHSEAEVRGHRRTYVGALPGLIIQAIKKCGTNNCVVMLDEIDKLGRNSFNGDPSSALLEVLDPEQNQAFRDHFLNVPFNLSRIMFIATANDIDSIPRPLRDRMEIIEMSGYTAEEKVQIARRHLTPKQLGFHGLPAAALSLSDETLAYLISAYTREAGVRDLDRLLAALCRSLAARAAEPPPHAPPPPLPHAFDPPALHATLGPPRYEPLDDIPSRLCRAGVSVGLAYTPAGGDVLFVEAEAMAGSGALLLTGQLGDVMQESARAAASWIKAHAAPLGLPPHPLNATDVHLHFPAGAMPKDGPSAGVAIAAALVSRLTGRRVRQDVAMTGELTLGGAVLPVGGVKEKVIAAHRAALRHVILPARNEKDLAELPPAVLEDVSFTLVSRVEEALQAALLPAEAAAAAHEAWRGAPRHAAPFAERASTRAGSE</sequence>
<evidence type="ECO:0000256" key="5">
    <source>
        <dbReference type="ARBA" id="ARBA00022825"/>
    </source>
</evidence>
<dbReference type="FunFam" id="1.20.5.5270:FF:000002">
    <property type="entry name" value="Lon protease homolog"/>
    <property type="match status" value="1"/>
</dbReference>
<dbReference type="InterPro" id="IPR008268">
    <property type="entry name" value="Peptidase_S16_AS"/>
</dbReference>
<dbReference type="PRINTS" id="PR00830">
    <property type="entry name" value="ENDOLAPTASE"/>
</dbReference>
<evidence type="ECO:0000256" key="8">
    <source>
        <dbReference type="ARBA" id="ARBA00066743"/>
    </source>
</evidence>
<dbReference type="PROSITE" id="PS51786">
    <property type="entry name" value="LON_PROTEOLYTIC"/>
    <property type="match status" value="1"/>
</dbReference>
<dbReference type="EC" id="3.4.21.53" evidence="8"/>
<dbReference type="InterPro" id="IPR008269">
    <property type="entry name" value="Lon_proteolytic"/>
</dbReference>
<dbReference type="GO" id="GO:0004176">
    <property type="term" value="F:ATP-dependent peptidase activity"/>
    <property type="evidence" value="ECO:0007669"/>
    <property type="project" value="UniProtKB-UniRule"/>
</dbReference>
<keyword evidence="5 9" id="KW-0720">Serine protease</keyword>
<dbReference type="SUPFAM" id="SSF54211">
    <property type="entry name" value="Ribosomal protein S5 domain 2-like"/>
    <property type="match status" value="1"/>
</dbReference>
<feature type="active site" evidence="9">
    <location>
        <position position="678"/>
    </location>
</feature>
<feature type="region of interest" description="Disordered" evidence="10">
    <location>
        <begin position="134"/>
        <end position="160"/>
    </location>
</feature>
<comment type="catalytic activity">
    <reaction evidence="7">
        <text>Hydrolysis of proteins in presence of ATP.</text>
        <dbReference type="EC" id="3.4.21.53"/>
    </reaction>
</comment>
<accession>A0AB34ICR3</accession>
<evidence type="ECO:0000256" key="6">
    <source>
        <dbReference type="ARBA" id="ARBA00022840"/>
    </source>
</evidence>
<keyword evidence="11" id="KW-0732">Signal</keyword>
<dbReference type="Pfam" id="PF00004">
    <property type="entry name" value="AAA"/>
    <property type="match status" value="1"/>
</dbReference>
<reference evidence="13 14" key="1">
    <citation type="journal article" date="2024" name="Science">
        <title>Giant polyketide synthase enzymes in the biosynthesis of giant marine polyether toxins.</title>
        <authorList>
            <person name="Fallon T.R."/>
            <person name="Shende V.V."/>
            <person name="Wierzbicki I.H."/>
            <person name="Pendleton A.L."/>
            <person name="Watervoot N.F."/>
            <person name="Auber R.P."/>
            <person name="Gonzalez D.J."/>
            <person name="Wisecaver J.H."/>
            <person name="Moore B.S."/>
        </authorList>
    </citation>
    <scope>NUCLEOTIDE SEQUENCE [LARGE SCALE GENOMIC DNA]</scope>
    <source>
        <strain evidence="13 14">12B1</strain>
    </source>
</reference>
<dbReference type="Gene3D" id="1.20.5.5270">
    <property type="match status" value="1"/>
</dbReference>
<keyword evidence="4 9" id="KW-0378">Hydrolase</keyword>
<evidence type="ECO:0000256" key="4">
    <source>
        <dbReference type="ARBA" id="ARBA00022801"/>
    </source>
</evidence>
<comment type="similarity">
    <text evidence="9">Belongs to the peptidase S16 family.</text>
</comment>
<evidence type="ECO:0000313" key="14">
    <source>
        <dbReference type="Proteomes" id="UP001515480"/>
    </source>
</evidence>
<dbReference type="CDD" id="cd19500">
    <property type="entry name" value="RecA-like_Lon"/>
    <property type="match status" value="1"/>
</dbReference>
<dbReference type="GO" id="GO:0030163">
    <property type="term" value="P:protein catabolic process"/>
    <property type="evidence" value="ECO:0007669"/>
    <property type="project" value="InterPro"/>
</dbReference>
<dbReference type="NCBIfam" id="TIGR00763">
    <property type="entry name" value="lon"/>
    <property type="match status" value="1"/>
</dbReference>
<dbReference type="PROSITE" id="PS01046">
    <property type="entry name" value="LON_SER"/>
    <property type="match status" value="1"/>
</dbReference>
<dbReference type="InterPro" id="IPR027417">
    <property type="entry name" value="P-loop_NTPase"/>
</dbReference>
<feature type="compositionally biased region" description="Pro residues" evidence="10">
    <location>
        <begin position="553"/>
        <end position="564"/>
    </location>
</feature>
<name>A0AB34ICR3_PRYPA</name>
<comment type="caution">
    <text evidence="13">The sequence shown here is derived from an EMBL/GenBank/DDBJ whole genome shotgun (WGS) entry which is preliminary data.</text>
</comment>
<evidence type="ECO:0000313" key="13">
    <source>
        <dbReference type="EMBL" id="KAL1495703.1"/>
    </source>
</evidence>
<keyword evidence="6" id="KW-0067">ATP-binding</keyword>
<dbReference type="SUPFAM" id="SSF52540">
    <property type="entry name" value="P-loop containing nucleoside triphosphate hydrolases"/>
    <property type="match status" value="1"/>
</dbReference>
<evidence type="ECO:0000256" key="10">
    <source>
        <dbReference type="SAM" id="MobiDB-lite"/>
    </source>
</evidence>
<evidence type="ECO:0000256" key="1">
    <source>
        <dbReference type="ARBA" id="ARBA00004496"/>
    </source>
</evidence>
<keyword evidence="14" id="KW-1185">Reference proteome</keyword>
<gene>
    <name evidence="13" type="ORF">AB1Y20_016566</name>
</gene>
<dbReference type="InterPro" id="IPR003593">
    <property type="entry name" value="AAA+_ATPase"/>
</dbReference>
<feature type="compositionally biased region" description="Low complexity" evidence="10">
    <location>
        <begin position="565"/>
        <end position="574"/>
    </location>
</feature>
<dbReference type="GO" id="GO:0005737">
    <property type="term" value="C:cytoplasm"/>
    <property type="evidence" value="ECO:0007669"/>
    <property type="project" value="UniProtKB-SubCell"/>
</dbReference>
<dbReference type="Gene3D" id="1.10.8.60">
    <property type="match status" value="1"/>
</dbReference>
<feature type="domain" description="Lon proteolytic" evidence="12">
    <location>
        <begin position="591"/>
        <end position="772"/>
    </location>
</feature>
<dbReference type="GO" id="GO:0004252">
    <property type="term" value="F:serine-type endopeptidase activity"/>
    <property type="evidence" value="ECO:0007669"/>
    <property type="project" value="UniProtKB-UniRule"/>
</dbReference>
<comment type="subcellular location">
    <subcellularLocation>
        <location evidence="1">Cytoplasm</location>
    </subcellularLocation>
</comment>
<feature type="compositionally biased region" description="Basic and acidic residues" evidence="10">
    <location>
        <begin position="134"/>
        <end position="145"/>
    </location>
</feature>
<dbReference type="Proteomes" id="UP001515480">
    <property type="component" value="Unassembled WGS sequence"/>
</dbReference>
<dbReference type="Gene3D" id="3.30.230.10">
    <property type="match status" value="1"/>
</dbReference>
<organism evidence="13 14">
    <name type="scientific">Prymnesium parvum</name>
    <name type="common">Toxic golden alga</name>
    <dbReference type="NCBI Taxonomy" id="97485"/>
    <lineage>
        <taxon>Eukaryota</taxon>
        <taxon>Haptista</taxon>
        <taxon>Haptophyta</taxon>
        <taxon>Prymnesiophyceae</taxon>
        <taxon>Prymnesiales</taxon>
        <taxon>Prymnesiaceae</taxon>
        <taxon>Prymnesium</taxon>
    </lineage>
</organism>
<dbReference type="FunFam" id="3.40.50.300:FF:000021">
    <property type="entry name" value="Lon protease homolog"/>
    <property type="match status" value="1"/>
</dbReference>
<dbReference type="PANTHER" id="PTHR10046">
    <property type="entry name" value="ATP DEPENDENT LON PROTEASE FAMILY MEMBER"/>
    <property type="match status" value="1"/>
</dbReference>
<dbReference type="InterPro" id="IPR014721">
    <property type="entry name" value="Ribsml_uS5_D2-typ_fold_subgr"/>
</dbReference>
<evidence type="ECO:0000256" key="2">
    <source>
        <dbReference type="ARBA" id="ARBA00022670"/>
    </source>
</evidence>
<dbReference type="InterPro" id="IPR020568">
    <property type="entry name" value="Ribosomal_Su5_D2-typ_SF"/>
</dbReference>
<proteinExistence type="inferred from homology"/>
<keyword evidence="2 9" id="KW-0645">Protease</keyword>
<dbReference type="EMBL" id="JBGBPQ010000031">
    <property type="protein sequence ID" value="KAL1495703.1"/>
    <property type="molecule type" value="Genomic_DNA"/>
</dbReference>
<dbReference type="GO" id="GO:0006508">
    <property type="term" value="P:proteolysis"/>
    <property type="evidence" value="ECO:0007669"/>
    <property type="project" value="UniProtKB-KW"/>
</dbReference>
<dbReference type="GO" id="GO:0005524">
    <property type="term" value="F:ATP binding"/>
    <property type="evidence" value="ECO:0007669"/>
    <property type="project" value="UniProtKB-KW"/>
</dbReference>
<evidence type="ECO:0000259" key="12">
    <source>
        <dbReference type="PROSITE" id="PS51786"/>
    </source>
</evidence>
<evidence type="ECO:0000256" key="11">
    <source>
        <dbReference type="SAM" id="SignalP"/>
    </source>
</evidence>
<protein>
    <recommendedName>
        <fullName evidence="8">endopeptidase La</fullName>
        <ecNumber evidence="8">3.4.21.53</ecNumber>
    </recommendedName>
</protein>
<feature type="signal peptide" evidence="11">
    <location>
        <begin position="1"/>
        <end position="19"/>
    </location>
</feature>
<feature type="chain" id="PRO_5044306155" description="endopeptidase La" evidence="11">
    <location>
        <begin position="20"/>
        <end position="804"/>
    </location>
</feature>
<dbReference type="GO" id="GO:0016887">
    <property type="term" value="F:ATP hydrolysis activity"/>
    <property type="evidence" value="ECO:0007669"/>
    <property type="project" value="InterPro"/>
</dbReference>
<evidence type="ECO:0000256" key="9">
    <source>
        <dbReference type="PROSITE-ProRule" id="PRU01122"/>
    </source>
</evidence>
<dbReference type="Pfam" id="PF05362">
    <property type="entry name" value="Lon_C"/>
    <property type="match status" value="1"/>
</dbReference>
<evidence type="ECO:0000256" key="3">
    <source>
        <dbReference type="ARBA" id="ARBA00022741"/>
    </source>
</evidence>
<dbReference type="SMART" id="SM00382">
    <property type="entry name" value="AAA"/>
    <property type="match status" value="1"/>
</dbReference>
<evidence type="ECO:0000256" key="7">
    <source>
        <dbReference type="ARBA" id="ARBA00050665"/>
    </source>
</evidence>
<dbReference type="InterPro" id="IPR003959">
    <property type="entry name" value="ATPase_AAA_core"/>
</dbReference>
<feature type="region of interest" description="Disordered" evidence="10">
    <location>
        <begin position="551"/>
        <end position="579"/>
    </location>
</feature>
<dbReference type="Pfam" id="PF22667">
    <property type="entry name" value="Lon_lid"/>
    <property type="match status" value="1"/>
</dbReference>
<dbReference type="Gene3D" id="3.40.50.300">
    <property type="entry name" value="P-loop containing nucleotide triphosphate hydrolases"/>
    <property type="match status" value="1"/>
</dbReference>
<feature type="active site" evidence="9">
    <location>
        <position position="721"/>
    </location>
</feature>
<dbReference type="AlphaFoldDB" id="A0AB34ICR3"/>